<evidence type="ECO:0000256" key="1">
    <source>
        <dbReference type="SAM" id="MobiDB-lite"/>
    </source>
</evidence>
<protein>
    <submittedName>
        <fullName evidence="2">Uncharacterized protein</fullName>
    </submittedName>
</protein>
<sequence length="192" mass="22924">SLKRARQKKGKQSKKQEKEKMFNLRKPTDFYANDEQEQNQQERRCEEETNGQRTRKTINKVRANIRRNWTNLHSWFTTFQIDEFIAMTAKNSDDAVLMSLKFAEKPAWIKLKLLSNENLETYDVDGTVLYLKKAWMKVGWRTTEEISCATVFINNLIFRKKEEDVGYDWTKVEAIWERSEEGMDRSGHVFLR</sequence>
<gene>
    <name evidence="2" type="ORF">GSOID_T00026365001</name>
</gene>
<organism evidence="2">
    <name type="scientific">Oikopleura dioica</name>
    <name type="common">Tunicate</name>
    <dbReference type="NCBI Taxonomy" id="34765"/>
    <lineage>
        <taxon>Eukaryota</taxon>
        <taxon>Metazoa</taxon>
        <taxon>Chordata</taxon>
        <taxon>Tunicata</taxon>
        <taxon>Appendicularia</taxon>
        <taxon>Copelata</taxon>
        <taxon>Oikopleuridae</taxon>
        <taxon>Oikopleura</taxon>
    </lineage>
</organism>
<feature type="non-terminal residue" evidence="2">
    <location>
        <position position="1"/>
    </location>
</feature>
<reference evidence="2" key="1">
    <citation type="journal article" date="2010" name="Science">
        <title>Plasticity of animal genome architecture unmasked by rapid evolution of a pelagic tunicate.</title>
        <authorList>
            <person name="Denoeud F."/>
            <person name="Henriet S."/>
            <person name="Mungpakdee S."/>
            <person name="Aury J.M."/>
            <person name="Da Silva C."/>
            <person name="Brinkmann H."/>
            <person name="Mikhaleva J."/>
            <person name="Olsen L.C."/>
            <person name="Jubin C."/>
            <person name="Canestro C."/>
            <person name="Bouquet J.M."/>
            <person name="Danks G."/>
            <person name="Poulain J."/>
            <person name="Campsteijn C."/>
            <person name="Adamski M."/>
            <person name="Cross I."/>
            <person name="Yadetie F."/>
            <person name="Muffato M."/>
            <person name="Louis A."/>
            <person name="Butcher S."/>
            <person name="Tsagkogeorga G."/>
            <person name="Konrad A."/>
            <person name="Singh S."/>
            <person name="Jensen M.F."/>
            <person name="Cong E.H."/>
            <person name="Eikeseth-Otteraa H."/>
            <person name="Noel B."/>
            <person name="Anthouard V."/>
            <person name="Porcel B.M."/>
            <person name="Kachouri-Lafond R."/>
            <person name="Nishino A."/>
            <person name="Ugolini M."/>
            <person name="Chourrout P."/>
            <person name="Nishida H."/>
            <person name="Aasland R."/>
            <person name="Huzurbazar S."/>
            <person name="Westhof E."/>
            <person name="Delsuc F."/>
            <person name="Lehrach H."/>
            <person name="Reinhardt R."/>
            <person name="Weissenbach J."/>
            <person name="Roy S.W."/>
            <person name="Artiguenave F."/>
            <person name="Postlethwait J.H."/>
            <person name="Manak J.R."/>
            <person name="Thompson E.M."/>
            <person name="Jaillon O."/>
            <person name="Du Pasquier L."/>
            <person name="Boudinot P."/>
            <person name="Liberles D.A."/>
            <person name="Volff J.N."/>
            <person name="Philippe H."/>
            <person name="Lenhard B."/>
            <person name="Roest Crollius H."/>
            <person name="Wincker P."/>
            <person name="Chourrout D."/>
        </authorList>
    </citation>
    <scope>NUCLEOTIDE SEQUENCE [LARGE SCALE GENOMIC DNA]</scope>
</reference>
<proteinExistence type="predicted"/>
<evidence type="ECO:0000313" key="2">
    <source>
        <dbReference type="EMBL" id="CBY42651.1"/>
    </source>
</evidence>
<dbReference type="EMBL" id="FN657363">
    <property type="protein sequence ID" value="CBY42651.1"/>
    <property type="molecule type" value="Genomic_DNA"/>
</dbReference>
<feature type="region of interest" description="Disordered" evidence="1">
    <location>
        <begin position="1"/>
        <end position="53"/>
    </location>
</feature>
<dbReference type="AlphaFoldDB" id="E4Z4M3"/>
<feature type="compositionally biased region" description="Basic residues" evidence="1">
    <location>
        <begin position="1"/>
        <end position="13"/>
    </location>
</feature>
<name>E4Z4M3_OIKDI</name>
<feature type="compositionally biased region" description="Basic and acidic residues" evidence="1">
    <location>
        <begin position="14"/>
        <end position="28"/>
    </location>
</feature>
<dbReference type="Proteomes" id="UP000011014">
    <property type="component" value="Unassembled WGS sequence"/>
</dbReference>
<accession>E4Z4M3</accession>